<comment type="caution">
    <text evidence="10">The sequence shown here is derived from an EMBL/GenBank/DDBJ whole genome shotgun (WGS) entry which is preliminary data.</text>
</comment>
<evidence type="ECO:0000256" key="8">
    <source>
        <dbReference type="PROSITE-ProRule" id="PRU00282"/>
    </source>
</evidence>
<evidence type="ECO:0000256" key="7">
    <source>
        <dbReference type="ARBA" id="ARBA00023136"/>
    </source>
</evidence>
<name>A0A448X1F2_9PLAT</name>
<dbReference type="Gene3D" id="1.50.40.10">
    <property type="entry name" value="Mitochondrial carrier domain"/>
    <property type="match status" value="1"/>
</dbReference>
<evidence type="ECO:0000256" key="1">
    <source>
        <dbReference type="ARBA" id="ARBA00004141"/>
    </source>
</evidence>
<keyword evidence="11" id="KW-1185">Reference proteome</keyword>
<dbReference type="AlphaFoldDB" id="A0A448X1F2"/>
<evidence type="ECO:0000256" key="2">
    <source>
        <dbReference type="ARBA" id="ARBA00006375"/>
    </source>
</evidence>
<evidence type="ECO:0000256" key="5">
    <source>
        <dbReference type="ARBA" id="ARBA00022737"/>
    </source>
</evidence>
<evidence type="ECO:0000256" key="6">
    <source>
        <dbReference type="ARBA" id="ARBA00022989"/>
    </source>
</evidence>
<feature type="repeat" description="Solcar" evidence="8">
    <location>
        <begin position="1"/>
        <end position="41"/>
    </location>
</feature>
<reference evidence="10" key="1">
    <citation type="submission" date="2018-11" db="EMBL/GenBank/DDBJ databases">
        <authorList>
            <consortium name="Pathogen Informatics"/>
        </authorList>
    </citation>
    <scope>NUCLEOTIDE SEQUENCE</scope>
</reference>
<dbReference type="GO" id="GO:0016020">
    <property type="term" value="C:membrane"/>
    <property type="evidence" value="ECO:0007669"/>
    <property type="project" value="UniProtKB-SubCell"/>
</dbReference>
<comment type="similarity">
    <text evidence="2 9">Belongs to the mitochondrial carrier (TC 2.A.29) family.</text>
</comment>
<dbReference type="InterPro" id="IPR018108">
    <property type="entry name" value="MCP_transmembrane"/>
</dbReference>
<dbReference type="InterPro" id="IPR050391">
    <property type="entry name" value="Mito_Metabolite_Transporter"/>
</dbReference>
<comment type="subcellular location">
    <subcellularLocation>
        <location evidence="1">Membrane</location>
        <topology evidence="1">Multi-pass membrane protein</topology>
    </subcellularLocation>
</comment>
<dbReference type="PROSITE" id="PS50920">
    <property type="entry name" value="SOLCAR"/>
    <property type="match status" value="1"/>
</dbReference>
<accession>A0A448X1F2</accession>
<dbReference type="Proteomes" id="UP000784294">
    <property type="component" value="Unassembled WGS sequence"/>
</dbReference>
<dbReference type="SUPFAM" id="SSF103506">
    <property type="entry name" value="Mitochondrial carrier"/>
    <property type="match status" value="1"/>
</dbReference>
<evidence type="ECO:0000313" key="10">
    <source>
        <dbReference type="EMBL" id="VEL25380.1"/>
    </source>
</evidence>
<sequence>MRLLVAEAGWRGLWRGALPNVQRAALVNMGEMTTYDTSKRWLITTFDMQVCQSNDWHSLASVIYKIGCHSLMPSIFK</sequence>
<dbReference type="InterPro" id="IPR023395">
    <property type="entry name" value="MCP_dom_sf"/>
</dbReference>
<proteinExistence type="inferred from homology"/>
<organism evidence="10 11">
    <name type="scientific">Protopolystoma xenopodis</name>
    <dbReference type="NCBI Taxonomy" id="117903"/>
    <lineage>
        <taxon>Eukaryota</taxon>
        <taxon>Metazoa</taxon>
        <taxon>Spiralia</taxon>
        <taxon>Lophotrochozoa</taxon>
        <taxon>Platyhelminthes</taxon>
        <taxon>Monogenea</taxon>
        <taxon>Polyopisthocotylea</taxon>
        <taxon>Polystomatidea</taxon>
        <taxon>Polystomatidae</taxon>
        <taxon>Protopolystoma</taxon>
    </lineage>
</organism>
<dbReference type="Pfam" id="PF00153">
    <property type="entry name" value="Mito_carr"/>
    <property type="match status" value="1"/>
</dbReference>
<evidence type="ECO:0000256" key="3">
    <source>
        <dbReference type="ARBA" id="ARBA00022448"/>
    </source>
</evidence>
<keyword evidence="4 8" id="KW-0812">Transmembrane</keyword>
<keyword evidence="5" id="KW-0677">Repeat</keyword>
<evidence type="ECO:0000256" key="4">
    <source>
        <dbReference type="ARBA" id="ARBA00022692"/>
    </source>
</evidence>
<keyword evidence="3 9" id="KW-0813">Transport</keyword>
<keyword evidence="7 8" id="KW-0472">Membrane</keyword>
<keyword evidence="6" id="KW-1133">Transmembrane helix</keyword>
<evidence type="ECO:0000313" key="11">
    <source>
        <dbReference type="Proteomes" id="UP000784294"/>
    </source>
</evidence>
<evidence type="ECO:0000256" key="9">
    <source>
        <dbReference type="RuleBase" id="RU000488"/>
    </source>
</evidence>
<dbReference type="PANTHER" id="PTHR45618">
    <property type="entry name" value="MITOCHONDRIAL DICARBOXYLATE CARRIER-RELATED"/>
    <property type="match status" value="1"/>
</dbReference>
<dbReference type="OrthoDB" id="756301at2759"/>
<protein>
    <submittedName>
        <fullName evidence="10">Uncharacterized protein</fullName>
    </submittedName>
</protein>
<dbReference type="EMBL" id="CAAALY010073594">
    <property type="protein sequence ID" value="VEL25380.1"/>
    <property type="molecule type" value="Genomic_DNA"/>
</dbReference>
<gene>
    <name evidence="10" type="ORF">PXEA_LOCUS18820</name>
</gene>